<evidence type="ECO:0000313" key="2">
    <source>
        <dbReference type="Proteomes" id="UP000294832"/>
    </source>
</evidence>
<evidence type="ECO:0008006" key="3">
    <source>
        <dbReference type="Google" id="ProtNLM"/>
    </source>
</evidence>
<reference evidence="1 2" key="1">
    <citation type="submission" date="2019-03" db="EMBL/GenBank/DDBJ databases">
        <title>Freshwater and sediment microbial communities from various areas in North America, analyzing microbe dynamics in response to fracking.</title>
        <authorList>
            <person name="Lamendella R."/>
        </authorList>
    </citation>
    <scope>NUCLEOTIDE SEQUENCE [LARGE SCALE GENOMIC DNA]</scope>
    <source>
        <strain evidence="1 2">74A</strain>
    </source>
</reference>
<protein>
    <recommendedName>
        <fullName evidence="3">HicA-like toxin of HicAB toxin-antitoxin system</fullName>
    </recommendedName>
</protein>
<evidence type="ECO:0000313" key="1">
    <source>
        <dbReference type="EMBL" id="TCN83369.1"/>
    </source>
</evidence>
<dbReference type="OrthoDB" id="3621556at2"/>
<accession>A0A4R2FC14</accession>
<dbReference type="AlphaFoldDB" id="A0A4R2FC14"/>
<sequence length="67" mass="7916">MKKYSNCKEINLLVIEIIRSDEWNVRKGKHYVLITPCGARLAVPSTPSDRRRAYQNFRKDLRRLQGL</sequence>
<dbReference type="EMBL" id="SLWF01000015">
    <property type="protein sequence ID" value="TCN83369.1"/>
    <property type="molecule type" value="Genomic_DNA"/>
</dbReference>
<dbReference type="Proteomes" id="UP000294832">
    <property type="component" value="Unassembled WGS sequence"/>
</dbReference>
<comment type="caution">
    <text evidence="1">The sequence shown here is derived from an EMBL/GenBank/DDBJ whole genome shotgun (WGS) entry which is preliminary data.</text>
</comment>
<keyword evidence="2" id="KW-1185">Reference proteome</keyword>
<name>A0A4R2FC14_9GAMM</name>
<proteinExistence type="predicted"/>
<organism evidence="1 2">
    <name type="scientific">Shewanella fodinae</name>
    <dbReference type="NCBI Taxonomy" id="552357"/>
    <lineage>
        <taxon>Bacteria</taxon>
        <taxon>Pseudomonadati</taxon>
        <taxon>Pseudomonadota</taxon>
        <taxon>Gammaproteobacteria</taxon>
        <taxon>Alteromonadales</taxon>
        <taxon>Shewanellaceae</taxon>
        <taxon>Shewanella</taxon>
    </lineage>
</organism>
<gene>
    <name evidence="1" type="ORF">EDC91_11575</name>
</gene>